<dbReference type="GO" id="GO:0003677">
    <property type="term" value="F:DNA binding"/>
    <property type="evidence" value="ECO:0007669"/>
    <property type="project" value="UniProtKB-KW"/>
</dbReference>
<keyword evidence="4" id="KW-1185">Reference proteome</keyword>
<dbReference type="Pfam" id="PF01381">
    <property type="entry name" value="HTH_3"/>
    <property type="match status" value="1"/>
</dbReference>
<protein>
    <submittedName>
        <fullName evidence="3">Predicted transcriptional regulator</fullName>
    </submittedName>
</protein>
<dbReference type="InterPro" id="IPR001387">
    <property type="entry name" value="Cro/C1-type_HTH"/>
</dbReference>
<evidence type="ECO:0000313" key="3">
    <source>
        <dbReference type="EMBL" id="GAC44277.1"/>
    </source>
</evidence>
<dbReference type="Proteomes" id="UP000029453">
    <property type="component" value="Unassembled WGS sequence"/>
</dbReference>
<dbReference type="EMBL" id="BALG01000416">
    <property type="protein sequence ID" value="GAC44277.1"/>
    <property type="molecule type" value="Genomic_DNA"/>
</dbReference>
<evidence type="ECO:0000256" key="1">
    <source>
        <dbReference type="ARBA" id="ARBA00023125"/>
    </source>
</evidence>
<feature type="domain" description="HTH cro/C1-type" evidence="2">
    <location>
        <begin position="19"/>
        <end position="73"/>
    </location>
</feature>
<dbReference type="PANTHER" id="PTHR46558">
    <property type="entry name" value="TRACRIPTIONAL REGULATORY PROTEIN-RELATED-RELATED"/>
    <property type="match status" value="1"/>
</dbReference>
<organism evidence="3 4">
    <name type="scientific">Paenibacillus popilliae ATCC 14706</name>
    <dbReference type="NCBI Taxonomy" id="1212764"/>
    <lineage>
        <taxon>Bacteria</taxon>
        <taxon>Bacillati</taxon>
        <taxon>Bacillota</taxon>
        <taxon>Bacilli</taxon>
        <taxon>Bacillales</taxon>
        <taxon>Paenibacillaceae</taxon>
        <taxon>Paenibacillus</taxon>
    </lineage>
</organism>
<dbReference type="Gene3D" id="1.10.260.40">
    <property type="entry name" value="lambda repressor-like DNA-binding domains"/>
    <property type="match status" value="1"/>
</dbReference>
<comment type="caution">
    <text evidence="3">The sequence shown here is derived from an EMBL/GenBank/DDBJ whole genome shotgun (WGS) entry which is preliminary data.</text>
</comment>
<dbReference type="AlphaFoldDB" id="M9LD96"/>
<keyword evidence="1" id="KW-0238">DNA-binding</keyword>
<dbReference type="PANTHER" id="PTHR46558:SF11">
    <property type="entry name" value="HTH-TYPE TRANSCRIPTIONAL REGULATOR XRE"/>
    <property type="match status" value="1"/>
</dbReference>
<accession>M9LD96</accession>
<dbReference type="CDD" id="cd00093">
    <property type="entry name" value="HTH_XRE"/>
    <property type="match status" value="1"/>
</dbReference>
<reference evidence="3 4" key="1">
    <citation type="submission" date="2012-10" db="EMBL/GenBank/DDBJ databases">
        <title>Draft Genome Sequence of Paenibacillus popilliae ATCC 14706T.</title>
        <authorList>
            <person name="Iiyama K."/>
            <person name="Mori K."/>
            <person name="Mon H."/>
            <person name="Chieda Y."/>
            <person name="Lee J.M."/>
            <person name="Kusakabe T."/>
            <person name="Tashiro K."/>
            <person name="Asano S."/>
            <person name="Yasunaga-Aoki C."/>
            <person name="Shimizu S."/>
        </authorList>
    </citation>
    <scope>NUCLEOTIDE SEQUENCE [LARGE SCALE GENOMIC DNA]</scope>
    <source>
        <strain evidence="3 4">ATCC 14706</strain>
    </source>
</reference>
<name>M9LD96_PAEPP</name>
<dbReference type="SMART" id="SM00530">
    <property type="entry name" value="HTH_XRE"/>
    <property type="match status" value="1"/>
</dbReference>
<dbReference type="PROSITE" id="PS50943">
    <property type="entry name" value="HTH_CROC1"/>
    <property type="match status" value="1"/>
</dbReference>
<sequence length="83" mass="9557">MLTIKGLFYLNRELFAQRIKELRLKKNITQSELGTLLSVTKTQISDIEKGKTTTSLEKLSIIADCFDVSTDYLLGRTDDPRRY</sequence>
<dbReference type="InterPro" id="IPR010982">
    <property type="entry name" value="Lambda_DNA-bd_dom_sf"/>
</dbReference>
<gene>
    <name evidence="3" type="ORF">PPOP_3680</name>
</gene>
<evidence type="ECO:0000259" key="2">
    <source>
        <dbReference type="PROSITE" id="PS50943"/>
    </source>
</evidence>
<dbReference type="SUPFAM" id="SSF47413">
    <property type="entry name" value="lambda repressor-like DNA-binding domains"/>
    <property type="match status" value="1"/>
</dbReference>
<dbReference type="OrthoDB" id="8115576at2"/>
<proteinExistence type="predicted"/>
<evidence type="ECO:0000313" key="4">
    <source>
        <dbReference type="Proteomes" id="UP000029453"/>
    </source>
</evidence>